<keyword evidence="8" id="KW-1185">Reference proteome</keyword>
<dbReference type="Pfam" id="PF22939">
    <property type="entry name" value="WHD_GPIID"/>
    <property type="match status" value="1"/>
</dbReference>
<evidence type="ECO:0000259" key="5">
    <source>
        <dbReference type="Pfam" id="PF22939"/>
    </source>
</evidence>
<dbReference type="Gene3D" id="1.25.40.20">
    <property type="entry name" value="Ankyrin repeat-containing domain"/>
    <property type="match status" value="1"/>
</dbReference>
<dbReference type="InterPro" id="IPR056884">
    <property type="entry name" value="NPHP3-like_N"/>
</dbReference>
<protein>
    <recommendedName>
        <fullName evidence="9">NACHT domain-containing protein</fullName>
    </recommendedName>
</protein>
<evidence type="ECO:0000313" key="8">
    <source>
        <dbReference type="Proteomes" id="UP001610446"/>
    </source>
</evidence>
<evidence type="ECO:0000256" key="2">
    <source>
        <dbReference type="PROSITE-ProRule" id="PRU00023"/>
    </source>
</evidence>
<feature type="domain" description="NWD NACHT-NTPase N-terminal" evidence="4">
    <location>
        <begin position="82"/>
        <end position="279"/>
    </location>
</feature>
<feature type="domain" description="GPI inositol-deacylase winged helix" evidence="5">
    <location>
        <begin position="635"/>
        <end position="705"/>
    </location>
</feature>
<comment type="caution">
    <text evidence="7">The sequence shown here is derived from an EMBL/GenBank/DDBJ whole genome shotgun (WGS) entry which is preliminary data.</text>
</comment>
<feature type="compositionally biased region" description="Polar residues" evidence="3">
    <location>
        <begin position="44"/>
        <end position="64"/>
    </location>
</feature>
<dbReference type="Pfam" id="PF12796">
    <property type="entry name" value="Ank_2"/>
    <property type="match status" value="2"/>
</dbReference>
<dbReference type="EMBL" id="JBFXLU010000410">
    <property type="protein sequence ID" value="KAL2827111.1"/>
    <property type="molecule type" value="Genomic_DNA"/>
</dbReference>
<evidence type="ECO:0000256" key="1">
    <source>
        <dbReference type="ARBA" id="ARBA00022737"/>
    </source>
</evidence>
<dbReference type="InterPro" id="IPR036770">
    <property type="entry name" value="Ankyrin_rpt-contain_sf"/>
</dbReference>
<dbReference type="SUPFAM" id="SSF48403">
    <property type="entry name" value="Ankyrin repeat"/>
    <property type="match status" value="1"/>
</dbReference>
<name>A0ABR4IH92_9EURO</name>
<dbReference type="Pfam" id="PF24883">
    <property type="entry name" value="NPHP3_N"/>
    <property type="match status" value="1"/>
</dbReference>
<dbReference type="InterPro" id="IPR054471">
    <property type="entry name" value="GPIID_WHD"/>
</dbReference>
<dbReference type="InterPro" id="IPR031359">
    <property type="entry name" value="NACHT_N"/>
</dbReference>
<accession>A0ABR4IH92</accession>
<dbReference type="PANTHER" id="PTHR10039:SF16">
    <property type="entry name" value="GPI INOSITOL-DEACYLASE"/>
    <property type="match status" value="1"/>
</dbReference>
<dbReference type="PROSITE" id="PS50088">
    <property type="entry name" value="ANK_REPEAT"/>
    <property type="match status" value="2"/>
</dbReference>
<dbReference type="InterPro" id="IPR002110">
    <property type="entry name" value="Ankyrin_rpt"/>
</dbReference>
<dbReference type="Pfam" id="PF17100">
    <property type="entry name" value="NACHT_N"/>
    <property type="match status" value="1"/>
</dbReference>
<keyword evidence="1" id="KW-0677">Repeat</keyword>
<feature type="compositionally biased region" description="Basic and acidic residues" evidence="3">
    <location>
        <begin position="71"/>
        <end position="80"/>
    </location>
</feature>
<keyword evidence="2" id="KW-0040">ANK repeat</keyword>
<feature type="repeat" description="ANK" evidence="2">
    <location>
        <begin position="1013"/>
        <end position="1042"/>
    </location>
</feature>
<evidence type="ECO:0000259" key="4">
    <source>
        <dbReference type="Pfam" id="PF17100"/>
    </source>
</evidence>
<evidence type="ECO:0000313" key="7">
    <source>
        <dbReference type="EMBL" id="KAL2827111.1"/>
    </source>
</evidence>
<dbReference type="SUPFAM" id="SSF52540">
    <property type="entry name" value="P-loop containing nucleoside triphosphate hydrolases"/>
    <property type="match status" value="1"/>
</dbReference>
<feature type="region of interest" description="Disordered" evidence="3">
    <location>
        <begin position="44"/>
        <end position="80"/>
    </location>
</feature>
<dbReference type="PANTHER" id="PTHR10039">
    <property type="entry name" value="AMELOGENIN"/>
    <property type="match status" value="1"/>
</dbReference>
<evidence type="ECO:0000259" key="6">
    <source>
        <dbReference type="Pfam" id="PF24883"/>
    </source>
</evidence>
<feature type="domain" description="Nephrocystin 3-like N-terminal" evidence="6">
    <location>
        <begin position="346"/>
        <end position="506"/>
    </location>
</feature>
<dbReference type="Gene3D" id="3.40.50.300">
    <property type="entry name" value="P-loop containing nucleotide triphosphate hydrolases"/>
    <property type="match status" value="1"/>
</dbReference>
<organism evidence="7 8">
    <name type="scientific">Aspergillus pseudoustus</name>
    <dbReference type="NCBI Taxonomy" id="1810923"/>
    <lineage>
        <taxon>Eukaryota</taxon>
        <taxon>Fungi</taxon>
        <taxon>Dikarya</taxon>
        <taxon>Ascomycota</taxon>
        <taxon>Pezizomycotina</taxon>
        <taxon>Eurotiomycetes</taxon>
        <taxon>Eurotiomycetidae</taxon>
        <taxon>Eurotiales</taxon>
        <taxon>Aspergillaceae</taxon>
        <taxon>Aspergillus</taxon>
        <taxon>Aspergillus subgen. Nidulantes</taxon>
    </lineage>
</organism>
<reference evidence="7 8" key="1">
    <citation type="submission" date="2024-07" db="EMBL/GenBank/DDBJ databases">
        <title>Section-level genome sequencing and comparative genomics of Aspergillus sections Usti and Cavernicolus.</title>
        <authorList>
            <consortium name="Lawrence Berkeley National Laboratory"/>
            <person name="Nybo J.L."/>
            <person name="Vesth T.C."/>
            <person name="Theobald S."/>
            <person name="Frisvad J.C."/>
            <person name="Larsen T.O."/>
            <person name="Kjaerboelling I."/>
            <person name="Rothschild-Mancinelli K."/>
            <person name="Lyhne E.K."/>
            <person name="Kogle M.E."/>
            <person name="Barry K."/>
            <person name="Clum A."/>
            <person name="Na H."/>
            <person name="Ledsgaard L."/>
            <person name="Lin J."/>
            <person name="Lipzen A."/>
            <person name="Kuo A."/>
            <person name="Riley R."/>
            <person name="Mondo S."/>
            <person name="Labutti K."/>
            <person name="Haridas S."/>
            <person name="Pangalinan J."/>
            <person name="Salamov A.A."/>
            <person name="Simmons B.A."/>
            <person name="Magnuson J.K."/>
            <person name="Chen J."/>
            <person name="Drula E."/>
            <person name="Henrissat B."/>
            <person name="Wiebenga A."/>
            <person name="Lubbers R.J."/>
            <person name="Gomes A.C."/>
            <person name="Makela M.R."/>
            <person name="Stajich J."/>
            <person name="Grigoriev I.V."/>
            <person name="Mortensen U.H."/>
            <person name="De Vries R.P."/>
            <person name="Baker S.E."/>
            <person name="Andersen M.R."/>
        </authorList>
    </citation>
    <scope>NUCLEOTIDE SEQUENCE [LARGE SCALE GENOMIC DNA]</scope>
    <source>
        <strain evidence="7 8">CBS 123904</strain>
    </source>
</reference>
<evidence type="ECO:0000256" key="3">
    <source>
        <dbReference type="SAM" id="MobiDB-lite"/>
    </source>
</evidence>
<evidence type="ECO:0008006" key="9">
    <source>
        <dbReference type="Google" id="ProtNLM"/>
    </source>
</evidence>
<dbReference type="Proteomes" id="UP001610446">
    <property type="component" value="Unassembled WGS sequence"/>
</dbReference>
<proteinExistence type="predicted"/>
<sequence length="1172" mass="130858">MAERRRDRLWNKLGVRGTKPSAQSPGAIGALTQSNAAVATVTNVTEPQKLQRVSTQPASVTSIEPSPKAPTDNKLKSDEKKESLWKKAYDRLRGEAPELVEDYLKLLANSGGKSEGTDGPAQVANVVDKQKKIMEDKHWKLAFWHREIVIREKVDHIVQAYNIFKGLGPAIASLDAVHAGIPWAGVCVLLHLVANDSEQHTRVLDGLVSITDLMNFYTQAEEFYIAQDVNPKPLIDLYTLILEFQMLAAGYFSRNTAVRFTRNILMLDDWSDKLSKAQLKNAECRDWVNLAISGQIIHELKVQLSTVNDDAAEAQEILQWISSISVRDQHVFVRESKLTRPYWNNGKWLLEHSDFRRWLHAPSGILYLEGVVGVGKSCLVSAVIEHHFERSLDRLAFFYCSRSVADSFDALTILRSLLAQLSYTAKTKEIPEAMHKRYKDQGSNINGGSLSIRDCEDHIIDLASRARPITVIVDALDECADHHTLLNSLKRIYGRSSYIHLFFSSRPIHINLADYFDQFSPISITVIDQSRHEMEAFIDREIWSPNRRRNSCIETCQELEGRFRNALVDRAGAMFRWAELQLDVFLSEKRPIRHWKDFEHKLNKLISDPSLPTLTRAYDEIYSANVEAGRFSETCAVKALQCILAAFQPLTIRQLVEAVAIDSTGARDSAISRSYIMDVCNNLIVVDIFDIVSLAHLSVREYLEQKPPGDSEHQIYASVQTHRQLAECCLATVLHASPGDFAGRDFGKTFLIYAVTNWPAHCEAIHQPRKDGCVGPLMEAMMTGKLSEWASLVTSNLRRALDLAPRSDEWRLKKIPITNTYAYVVCAWGFDEFFNSTIKGTEPLDVPFASYRDPLEVASRFGKTEIVRRILMAVSIDDISQVNSRPLERASMSGHYQVVRLLLGAGMDPTEGLEPGFMGDFDSIVQLVINHAVKVDVFSTRKFQTVLESQFVLACGRGWLNIVKTIFATGVSFPHLRMRAALEYASLEGHLEITRFLLDNDANAIYVGGLLASALCEATKGGHLEIMKTLLERGADPSMVSEEASPLDIASSSSLELVQLLIKSGADVNGPEGLYGAPLRSAIKHGQLEIVRLLLDCKAEINVHADGEEGPLIWAAAIGNSAILQLLIERGGDLAKYGPDAYKEASLCGRKNTLRLLAQHGVEMPEGENEDN</sequence>
<dbReference type="InterPro" id="IPR027417">
    <property type="entry name" value="P-loop_NTPase"/>
</dbReference>
<feature type="repeat" description="ANK" evidence="2">
    <location>
        <begin position="1078"/>
        <end position="1106"/>
    </location>
</feature>
<gene>
    <name evidence="7" type="ORF">BJY01DRAFT_255797</name>
</gene>
<dbReference type="SMART" id="SM00248">
    <property type="entry name" value="ANK"/>
    <property type="match status" value="8"/>
</dbReference>